<accession>A0A8J6NVK5</accession>
<protein>
    <recommendedName>
        <fullName evidence="3">ABC transporter substrate-binding protein</fullName>
    </recommendedName>
</protein>
<proteinExistence type="predicted"/>
<gene>
    <name evidence="1" type="ORF">H8D96_01640</name>
</gene>
<dbReference type="Gene3D" id="3.40.50.2300">
    <property type="match status" value="2"/>
</dbReference>
<evidence type="ECO:0000313" key="1">
    <source>
        <dbReference type="EMBL" id="MBC8430599.1"/>
    </source>
</evidence>
<dbReference type="Pfam" id="PF04392">
    <property type="entry name" value="ABC_sub_bind"/>
    <property type="match status" value="1"/>
</dbReference>
<evidence type="ECO:0008006" key="3">
    <source>
        <dbReference type="Google" id="ProtNLM"/>
    </source>
</evidence>
<dbReference type="InterPro" id="IPR007487">
    <property type="entry name" value="ABC_transpt-TYRBP-like"/>
</dbReference>
<dbReference type="Proteomes" id="UP000605201">
    <property type="component" value="Unassembled WGS sequence"/>
</dbReference>
<dbReference type="AlphaFoldDB" id="A0A8J6NVK5"/>
<name>A0A8J6NVK5_9BACT</name>
<dbReference type="PANTHER" id="PTHR35271:SF1">
    <property type="entry name" value="ABC TRANSPORTER, SUBSTRATE-BINDING LIPOPROTEIN"/>
    <property type="match status" value="1"/>
</dbReference>
<reference evidence="1 2" key="1">
    <citation type="submission" date="2020-08" db="EMBL/GenBank/DDBJ databases">
        <title>Bridging the membrane lipid divide: bacteria of the FCB group superphylum have the potential to synthesize archaeal ether lipids.</title>
        <authorList>
            <person name="Villanueva L."/>
            <person name="Von Meijenfeldt F.A.B."/>
            <person name="Westbye A.B."/>
            <person name="Yadav S."/>
            <person name="Hopmans E.C."/>
            <person name="Dutilh B.E."/>
            <person name="Sinninghe Damste J.S."/>
        </authorList>
    </citation>
    <scope>NUCLEOTIDE SEQUENCE [LARGE SCALE GENOMIC DNA]</scope>
    <source>
        <strain evidence="1">NIOZ-UU17</strain>
    </source>
</reference>
<evidence type="ECO:0000313" key="2">
    <source>
        <dbReference type="Proteomes" id="UP000605201"/>
    </source>
</evidence>
<comment type="caution">
    <text evidence="1">The sequence shown here is derived from an EMBL/GenBank/DDBJ whole genome shotgun (WGS) entry which is preliminary data.</text>
</comment>
<organism evidence="1 2">
    <name type="scientific">Candidatus Desulfatibia vada</name>
    <dbReference type="NCBI Taxonomy" id="2841696"/>
    <lineage>
        <taxon>Bacteria</taxon>
        <taxon>Pseudomonadati</taxon>
        <taxon>Thermodesulfobacteriota</taxon>
        <taxon>Desulfobacteria</taxon>
        <taxon>Desulfobacterales</taxon>
        <taxon>Desulfobacterales incertae sedis</taxon>
        <taxon>Candidatus Desulfatibia</taxon>
    </lineage>
</organism>
<dbReference type="EMBL" id="JACNIG010000060">
    <property type="protein sequence ID" value="MBC8430599.1"/>
    <property type="molecule type" value="Genomic_DNA"/>
</dbReference>
<dbReference type="PANTHER" id="PTHR35271">
    <property type="entry name" value="ABC TRANSPORTER, SUBSTRATE-BINDING LIPOPROTEIN-RELATED"/>
    <property type="match status" value="1"/>
</dbReference>
<sequence>MRKKFLQRNVSFFKPIIISVSLLGFFAFSLCWEGYGQVLKGTAHAESLSTPKATWKVLHIMSYHSPWKWTDDQLSGFKDALNGLDIEYKVFQMDTKRKSSEEWKQKVGKEARELIESWKPDLVYTNDDNAQEYVAKYFVNSDIPFVFSGVNADPQKYGFVGSRNNTGVLEQEHFVESVQLLREIVPKVHKIAVIFDEDPTWLGVMERMKANLDKLSGIEFISWETIKTFEQFKHRMNALQTQADAVALLGIFTFTDETGKNVPYTEVLRWTADNSRLPDFSFWKDRISYGTLCTVTVSGYEQGLAAGKIARGILVDGKSPADYPMKPTVKGEPVISLVRANRLGIKIKSGILLTAEIINTFEWEK</sequence>